<dbReference type="Proteomes" id="UP000184512">
    <property type="component" value="Unassembled WGS sequence"/>
</dbReference>
<organism evidence="1 2">
    <name type="scientific">Tessaracoccus bendigoensis DSM 12906</name>
    <dbReference type="NCBI Taxonomy" id="1123357"/>
    <lineage>
        <taxon>Bacteria</taxon>
        <taxon>Bacillati</taxon>
        <taxon>Actinomycetota</taxon>
        <taxon>Actinomycetes</taxon>
        <taxon>Propionibacteriales</taxon>
        <taxon>Propionibacteriaceae</taxon>
        <taxon>Tessaracoccus</taxon>
    </lineage>
</organism>
<evidence type="ECO:0000313" key="2">
    <source>
        <dbReference type="Proteomes" id="UP000184512"/>
    </source>
</evidence>
<name>A0A1M6MPX4_9ACTN</name>
<keyword evidence="2" id="KW-1185">Reference proteome</keyword>
<dbReference type="EMBL" id="FQZG01000093">
    <property type="protein sequence ID" value="SHJ85456.1"/>
    <property type="molecule type" value="Genomic_DNA"/>
</dbReference>
<dbReference type="AlphaFoldDB" id="A0A1M6MPX4"/>
<dbReference type="Pfam" id="PF05742">
    <property type="entry name" value="TANGO2"/>
    <property type="match status" value="1"/>
</dbReference>
<sequence>MCTVVIRVPEPENPTVRILAVRDEDPHRPWRPLGPWWPERDGVRGVLDELAGGAWLAHDDRRLAVLLNRAGGSTVAVPTSRGSLVLDALAGHPLPNPLTTLGFNLVVADRSNVRITSWESGSPRTVDLAPGTHMVAHDDVDDLGTARVAAWLDAFAGAPTEGERWWVDWIDVLAHTTLVGATDDRAIIRDNRPHGFPTQTLLVCVASIGAEGVTAKMATLREPGRWNELAL</sequence>
<gene>
    <name evidence="1" type="ORF">SAMN02745244_03421</name>
</gene>
<evidence type="ECO:0000313" key="1">
    <source>
        <dbReference type="EMBL" id="SHJ85456.1"/>
    </source>
</evidence>
<reference evidence="1 2" key="1">
    <citation type="submission" date="2016-11" db="EMBL/GenBank/DDBJ databases">
        <authorList>
            <person name="Jaros S."/>
            <person name="Januszkiewicz K."/>
            <person name="Wedrychowicz H."/>
        </authorList>
    </citation>
    <scope>NUCLEOTIDE SEQUENCE [LARGE SCALE GENOMIC DNA]</scope>
    <source>
        <strain evidence="1 2">DSM 12906</strain>
    </source>
</reference>
<dbReference type="OrthoDB" id="4380123at2"/>
<dbReference type="STRING" id="1123357.SAMN02745244_03421"/>
<accession>A0A1M6MPX4</accession>
<dbReference type="RefSeq" id="WP_073190776.1">
    <property type="nucleotide sequence ID" value="NZ_FQZG01000093.1"/>
</dbReference>
<dbReference type="InterPro" id="IPR008551">
    <property type="entry name" value="TANGO2"/>
</dbReference>
<proteinExistence type="predicted"/>
<protein>
    <submittedName>
        <fullName evidence="1">Transport and Golgi organisation 2</fullName>
    </submittedName>
</protein>